<dbReference type="GO" id="GO:0006013">
    <property type="term" value="P:mannose metabolic process"/>
    <property type="evidence" value="ECO:0007669"/>
    <property type="project" value="InterPro"/>
</dbReference>
<keyword evidence="2" id="KW-0479">Metal-binding</keyword>
<dbReference type="CDD" id="cd10789">
    <property type="entry name" value="GH38N_AMII_ER_cytosolic"/>
    <property type="match status" value="1"/>
</dbReference>
<dbReference type="InterPro" id="IPR027291">
    <property type="entry name" value="Glyco_hydro_38_N_sf"/>
</dbReference>
<dbReference type="SUPFAM" id="SSF74650">
    <property type="entry name" value="Galactose mutarotase-like"/>
    <property type="match status" value="1"/>
</dbReference>
<dbReference type="SMART" id="SM00872">
    <property type="entry name" value="Alpha-mann_mid"/>
    <property type="match status" value="1"/>
</dbReference>
<dbReference type="SUPFAM" id="SSF88713">
    <property type="entry name" value="Glycoside hydrolase/deacetylase"/>
    <property type="match status" value="1"/>
</dbReference>
<evidence type="ECO:0000256" key="4">
    <source>
        <dbReference type="ARBA" id="ARBA00023295"/>
    </source>
</evidence>
<dbReference type="GO" id="GO:0030246">
    <property type="term" value="F:carbohydrate binding"/>
    <property type="evidence" value="ECO:0007669"/>
    <property type="project" value="InterPro"/>
</dbReference>
<comment type="similarity">
    <text evidence="1">Belongs to the glycosyl hydrolase 38 family.</text>
</comment>
<dbReference type="Gene3D" id="3.20.110.10">
    <property type="entry name" value="Glycoside hydrolase 38, N terminal domain"/>
    <property type="match status" value="1"/>
</dbReference>
<dbReference type="InterPro" id="IPR011682">
    <property type="entry name" value="Glyco_hydro_38_C"/>
</dbReference>
<reference evidence="6 7" key="2">
    <citation type="journal article" date="2011" name="Stand. Genomic Sci.">
        <title>Complete genome sequence of Mahella australiensis type strain (50-1 BON).</title>
        <authorList>
            <person name="Sikorski J."/>
            <person name="Teshima H."/>
            <person name="Nolan M."/>
            <person name="Lucas S."/>
            <person name="Hammon N."/>
            <person name="Deshpande S."/>
            <person name="Cheng J.F."/>
            <person name="Pitluck S."/>
            <person name="Liolios K."/>
            <person name="Pagani I."/>
            <person name="Ivanova N."/>
            <person name="Huntemann M."/>
            <person name="Mavromatis K."/>
            <person name="Ovchinikova G."/>
            <person name="Pati A."/>
            <person name="Tapia R."/>
            <person name="Han C."/>
            <person name="Goodwin L."/>
            <person name="Chen A."/>
            <person name="Palaniappan K."/>
            <person name="Land M."/>
            <person name="Hauser L."/>
            <person name="Ngatchou-Djao O.D."/>
            <person name="Rohde M."/>
            <person name="Pukall R."/>
            <person name="Spring S."/>
            <person name="Abt B."/>
            <person name="Goker M."/>
            <person name="Detter J.C."/>
            <person name="Woyke T."/>
            <person name="Bristow J."/>
            <person name="Markowitz V."/>
            <person name="Hugenholtz P."/>
            <person name="Eisen J.A."/>
            <person name="Kyrpides N.C."/>
            <person name="Klenk H.P."/>
            <person name="Lapidus A."/>
        </authorList>
    </citation>
    <scope>NUCLEOTIDE SEQUENCE [LARGE SCALE GENOMIC DNA]</scope>
    <source>
        <strain evidence="7">DSM 15567 / CIP 107919 / 50-1 BON</strain>
    </source>
</reference>
<dbReference type="AlphaFoldDB" id="F4A260"/>
<name>F4A260_MAHA5</name>
<dbReference type="InterPro" id="IPR015341">
    <property type="entry name" value="Glyco_hydro_38_cen"/>
</dbReference>
<dbReference type="Gene3D" id="1.20.1270.50">
    <property type="entry name" value="Glycoside hydrolase family 38, central domain"/>
    <property type="match status" value="1"/>
</dbReference>
<evidence type="ECO:0000313" key="6">
    <source>
        <dbReference type="EMBL" id="AEE97199.1"/>
    </source>
</evidence>
<dbReference type="eggNOG" id="COG0383">
    <property type="taxonomic scope" value="Bacteria"/>
</dbReference>
<dbReference type="GO" id="GO:0046872">
    <property type="term" value="F:metal ion binding"/>
    <property type="evidence" value="ECO:0007669"/>
    <property type="project" value="UniProtKB-KW"/>
</dbReference>
<dbReference type="Proteomes" id="UP000008457">
    <property type="component" value="Chromosome"/>
</dbReference>
<dbReference type="PANTHER" id="PTHR46017:SF1">
    <property type="entry name" value="ALPHA-MANNOSIDASE 2C1"/>
    <property type="match status" value="1"/>
</dbReference>
<sequence>MEHRDITVHMIGNAHIDPVWLWRWQEGFQAAWSTFRSALDRMNETPDFIFTCAQAAVYKWIEQADPDMFEEIKQRVKEGRWQVVGGWWMQPDCNIPSGESFVRQALYAQRYFKEKLGVMASTGYNVDSFGHNAMLPQILKKSGMDNYVFMRPGPHENPGLPDVFWWQSADGSRVLTYRIPFSYNVGSTHMEEMAKRIADMAPEGINDMMEFYGVGNHGGGPTKENIALIKRMTADPNMPRVVFSSPDQYFETIRAYEPTLPTVIDDLQHHASGCYSVNAWVKAMNRRCEQLLTTAEKFSLIAHTMFNTPYPQRELTEAWHNVLFNQFHDTMAGSSIKEAYEDARDFFGESLKLADESLNYAVNSIIRHINTEGEGIPLIAFNPLSWERHAPIEFEMQGTKFEDDIPKAVITDADGKDIPLQFIKTSATVGNGRLRITFTDKLPPMGYKLYRVFLGKEAQDSEPVAITKDNIENRYYRMEIDAGTGWIKRLYDKTNGKEVFNGPAALPVVIYDPSDTWSHGVFRFKDEIGRFTDAETKVIEQGPVRSRLRVKSRYGDSILTQDFIMYDELDYIECRVKVDWHEKHKMLKISFPVNVEGPQATYEIPYGYIQRPADGEEEPGQQWIDVTDRQQDYGLAIATDSLYSYDIEGNDMRITVLRSPVYAQHDPHKPNPEEEYEYTDQGVYEFRYILYPHRGNWQQSQAVKYAHELNAPIPWVVDTWHEGTQPGVQDFISIDAENIEATVMKLGEDKDAIIVRCYETAEKETDAVIKLPAFDREWAAHFGACEIKTFKIPLNSHEKIIETNMLEL</sequence>
<dbReference type="EMBL" id="CP002360">
    <property type="protein sequence ID" value="AEE97199.1"/>
    <property type="molecule type" value="Genomic_DNA"/>
</dbReference>
<keyword evidence="7" id="KW-1185">Reference proteome</keyword>
<dbReference type="KEGG" id="mas:Mahau_2023"/>
<dbReference type="InterPro" id="IPR028995">
    <property type="entry name" value="Glyco_hydro_57/38_cen_sf"/>
</dbReference>
<protein>
    <submittedName>
        <fullName evidence="6">Glycoside hydrolase family 38</fullName>
    </submittedName>
</protein>
<dbReference type="Pfam" id="PF07748">
    <property type="entry name" value="Glyco_hydro_38C"/>
    <property type="match status" value="1"/>
</dbReference>
<evidence type="ECO:0000256" key="2">
    <source>
        <dbReference type="ARBA" id="ARBA00022723"/>
    </source>
</evidence>
<dbReference type="InterPro" id="IPR000602">
    <property type="entry name" value="Glyco_hydro_38_N"/>
</dbReference>
<evidence type="ECO:0000313" key="7">
    <source>
        <dbReference type="Proteomes" id="UP000008457"/>
    </source>
</evidence>
<dbReference type="Gene3D" id="2.70.98.30">
    <property type="entry name" value="Golgi alpha-mannosidase II, domain 4"/>
    <property type="match status" value="1"/>
</dbReference>
<proteinExistence type="inferred from homology"/>
<dbReference type="RefSeq" id="WP_013781627.1">
    <property type="nucleotide sequence ID" value="NC_015520.1"/>
</dbReference>
<dbReference type="Pfam" id="PF09261">
    <property type="entry name" value="Alpha-mann_mid"/>
    <property type="match status" value="1"/>
</dbReference>
<evidence type="ECO:0000259" key="5">
    <source>
        <dbReference type="SMART" id="SM00872"/>
    </source>
</evidence>
<dbReference type="PANTHER" id="PTHR46017">
    <property type="entry name" value="ALPHA-MANNOSIDASE 2C1"/>
    <property type="match status" value="1"/>
</dbReference>
<reference evidence="7" key="1">
    <citation type="submission" date="2010-11" db="EMBL/GenBank/DDBJ databases">
        <title>The complete genome of Mahella australiensis DSM 15567.</title>
        <authorList>
            <consortium name="US DOE Joint Genome Institute (JGI-PGF)"/>
            <person name="Lucas S."/>
            <person name="Copeland A."/>
            <person name="Lapidus A."/>
            <person name="Bruce D."/>
            <person name="Goodwin L."/>
            <person name="Pitluck S."/>
            <person name="Kyrpides N."/>
            <person name="Mavromatis K."/>
            <person name="Pagani I."/>
            <person name="Ivanova N."/>
            <person name="Teshima H."/>
            <person name="Brettin T."/>
            <person name="Detter J.C."/>
            <person name="Han C."/>
            <person name="Tapia R."/>
            <person name="Land M."/>
            <person name="Hauser L."/>
            <person name="Markowitz V."/>
            <person name="Cheng J.-F."/>
            <person name="Hugenholtz P."/>
            <person name="Woyke T."/>
            <person name="Wu D."/>
            <person name="Spring S."/>
            <person name="Pukall R."/>
            <person name="Steenblock K."/>
            <person name="Schneider S."/>
            <person name="Klenk H.-P."/>
            <person name="Eisen J.A."/>
        </authorList>
    </citation>
    <scope>NUCLEOTIDE SEQUENCE [LARGE SCALE GENOMIC DNA]</scope>
    <source>
        <strain evidence="7">DSM 15567 / CIP 107919 / 50-1 BON</strain>
    </source>
</reference>
<keyword evidence="4" id="KW-0326">Glycosidase</keyword>
<dbReference type="GO" id="GO:0004559">
    <property type="term" value="F:alpha-mannosidase activity"/>
    <property type="evidence" value="ECO:0007669"/>
    <property type="project" value="InterPro"/>
</dbReference>
<organism evidence="6 7">
    <name type="scientific">Mahella australiensis (strain DSM 15567 / CIP 107919 / 50-1 BON)</name>
    <dbReference type="NCBI Taxonomy" id="697281"/>
    <lineage>
        <taxon>Bacteria</taxon>
        <taxon>Bacillati</taxon>
        <taxon>Bacillota</taxon>
        <taxon>Clostridia</taxon>
        <taxon>Thermoanaerobacterales</taxon>
        <taxon>Thermoanaerobacterales Family IV. Incertae Sedis</taxon>
        <taxon>Mahella</taxon>
    </lineage>
</organism>
<dbReference type="InterPro" id="IPR037094">
    <property type="entry name" value="Glyco_hydro_38_cen_sf"/>
</dbReference>
<dbReference type="OrthoDB" id="9772207at2"/>
<dbReference type="FunFam" id="1.20.1270.50:FF:000004">
    <property type="entry name" value="alpha-mannosidase 2C1 isoform X1"/>
    <property type="match status" value="1"/>
</dbReference>
<dbReference type="SUPFAM" id="SSF88688">
    <property type="entry name" value="Families 57/38 glycoside transferase middle domain"/>
    <property type="match status" value="1"/>
</dbReference>
<accession>F4A260</accession>
<dbReference type="GO" id="GO:0009313">
    <property type="term" value="P:oligosaccharide catabolic process"/>
    <property type="evidence" value="ECO:0007669"/>
    <property type="project" value="TreeGrafter"/>
</dbReference>
<dbReference type="InterPro" id="IPR011013">
    <property type="entry name" value="Gal_mutarotase_sf_dom"/>
</dbReference>
<keyword evidence="3 6" id="KW-0378">Hydrolase</keyword>
<feature type="domain" description="Glycoside hydrolase family 38 central" evidence="5">
    <location>
        <begin position="269"/>
        <end position="347"/>
    </location>
</feature>
<evidence type="ECO:0000256" key="3">
    <source>
        <dbReference type="ARBA" id="ARBA00022801"/>
    </source>
</evidence>
<dbReference type="STRING" id="697281.Mahau_2023"/>
<dbReference type="Pfam" id="PF01074">
    <property type="entry name" value="Glyco_hydro_38N"/>
    <property type="match status" value="1"/>
</dbReference>
<gene>
    <name evidence="6" type="ordered locus">Mahau_2023</name>
</gene>
<evidence type="ECO:0000256" key="1">
    <source>
        <dbReference type="ARBA" id="ARBA00009792"/>
    </source>
</evidence>
<dbReference type="HOGENOM" id="CLU_336461_0_0_9"/>
<dbReference type="InterPro" id="IPR011330">
    <property type="entry name" value="Glyco_hydro/deAcase_b/a-brl"/>
</dbReference>